<dbReference type="InterPro" id="IPR011622">
    <property type="entry name" value="7TMR_DISM_rcpt_extracell_dom2"/>
</dbReference>
<feature type="chain" id="PRO_5015362834" description="GGDEF domain-containing protein" evidence="4">
    <location>
        <begin position="22"/>
        <end position="635"/>
    </location>
</feature>
<dbReference type="Pfam" id="PF00990">
    <property type="entry name" value="GGDEF"/>
    <property type="match status" value="1"/>
</dbReference>
<accession>A0A2R3QKZ2</accession>
<dbReference type="NCBIfam" id="TIGR00254">
    <property type="entry name" value="GGDEF"/>
    <property type="match status" value="1"/>
</dbReference>
<evidence type="ECO:0000256" key="4">
    <source>
        <dbReference type="SAM" id="SignalP"/>
    </source>
</evidence>
<feature type="transmembrane region" description="Helical" evidence="3">
    <location>
        <begin position="368"/>
        <end position="387"/>
    </location>
</feature>
<evidence type="ECO:0000256" key="1">
    <source>
        <dbReference type="ARBA" id="ARBA00001946"/>
    </source>
</evidence>
<organism evidence="6 7">
    <name type="scientific">Ectopseudomonas mendocina</name>
    <name type="common">Pseudomonas mendocina</name>
    <dbReference type="NCBI Taxonomy" id="300"/>
    <lineage>
        <taxon>Bacteria</taxon>
        <taxon>Pseudomonadati</taxon>
        <taxon>Pseudomonadota</taxon>
        <taxon>Gammaproteobacteria</taxon>
        <taxon>Pseudomonadales</taxon>
        <taxon>Pseudomonadaceae</taxon>
        <taxon>Ectopseudomonas</taxon>
    </lineage>
</organism>
<comment type="subcellular location">
    <subcellularLocation>
        <location evidence="2">Cell inner membrane</location>
    </subcellularLocation>
</comment>
<dbReference type="CDD" id="cd01949">
    <property type="entry name" value="GGDEF"/>
    <property type="match status" value="1"/>
</dbReference>
<dbReference type="SUPFAM" id="SSF55073">
    <property type="entry name" value="Nucleotide cyclase"/>
    <property type="match status" value="1"/>
</dbReference>
<evidence type="ECO:0000313" key="6">
    <source>
        <dbReference type="EMBL" id="AVO52451.1"/>
    </source>
</evidence>
<dbReference type="GO" id="GO:0005886">
    <property type="term" value="C:plasma membrane"/>
    <property type="evidence" value="ECO:0007669"/>
    <property type="project" value="UniProtKB-SubCell"/>
</dbReference>
<feature type="transmembrane region" description="Helical" evidence="3">
    <location>
        <begin position="186"/>
        <end position="207"/>
    </location>
</feature>
<dbReference type="InterPro" id="IPR052163">
    <property type="entry name" value="DGC-Regulatory_Protein"/>
</dbReference>
<evidence type="ECO:0000256" key="2">
    <source>
        <dbReference type="ARBA" id="ARBA00004533"/>
    </source>
</evidence>
<evidence type="ECO:0000259" key="5">
    <source>
        <dbReference type="PROSITE" id="PS50887"/>
    </source>
</evidence>
<keyword evidence="4" id="KW-0732">Signal</keyword>
<dbReference type="GO" id="GO:0003824">
    <property type="term" value="F:catalytic activity"/>
    <property type="evidence" value="ECO:0007669"/>
    <property type="project" value="UniProtKB-ARBA"/>
</dbReference>
<keyword evidence="3" id="KW-0472">Membrane</keyword>
<dbReference type="InterPro" id="IPR043128">
    <property type="entry name" value="Rev_trsase/Diguanyl_cyclase"/>
</dbReference>
<name>A0A2R3QKZ2_ECTME</name>
<dbReference type="STRING" id="1001585.MDS_0725"/>
<gene>
    <name evidence="6" type="ORF">C7A17_06635</name>
</gene>
<dbReference type="InterPro" id="IPR000160">
    <property type="entry name" value="GGDEF_dom"/>
</dbReference>
<dbReference type="Proteomes" id="UP000238327">
    <property type="component" value="Chromosome"/>
</dbReference>
<feature type="transmembrane region" description="Helical" evidence="3">
    <location>
        <begin position="282"/>
        <end position="299"/>
    </location>
</feature>
<dbReference type="PANTHER" id="PTHR46663:SF2">
    <property type="entry name" value="GGDEF DOMAIN-CONTAINING PROTEIN"/>
    <property type="match status" value="1"/>
</dbReference>
<keyword evidence="3" id="KW-0812">Transmembrane</keyword>
<dbReference type="OrthoDB" id="5289013at2"/>
<protein>
    <recommendedName>
        <fullName evidence="5">GGDEF domain-containing protein</fullName>
    </recommendedName>
</protein>
<dbReference type="Pfam" id="PF07696">
    <property type="entry name" value="7TMR-DISMED2"/>
    <property type="match status" value="1"/>
</dbReference>
<comment type="cofactor">
    <cofactor evidence="1">
        <name>Mg(2+)</name>
        <dbReference type="ChEBI" id="CHEBI:18420"/>
    </cofactor>
</comment>
<dbReference type="PANTHER" id="PTHR46663">
    <property type="entry name" value="DIGUANYLATE CYCLASE DGCT-RELATED"/>
    <property type="match status" value="1"/>
</dbReference>
<dbReference type="AlphaFoldDB" id="A0A2R3QKZ2"/>
<dbReference type="Gene3D" id="3.30.70.270">
    <property type="match status" value="1"/>
</dbReference>
<feature type="transmembrane region" description="Helical" evidence="3">
    <location>
        <begin position="337"/>
        <end position="356"/>
    </location>
</feature>
<evidence type="ECO:0000256" key="3">
    <source>
        <dbReference type="SAM" id="Phobius"/>
    </source>
</evidence>
<dbReference type="RefSeq" id="WP_106737278.1">
    <property type="nucleotide sequence ID" value="NZ_CP027657.1"/>
</dbReference>
<dbReference type="InterPro" id="IPR029787">
    <property type="entry name" value="Nucleotide_cyclase"/>
</dbReference>
<feature type="transmembrane region" description="Helical" evidence="3">
    <location>
        <begin position="305"/>
        <end position="325"/>
    </location>
</feature>
<evidence type="ECO:0000313" key="7">
    <source>
        <dbReference type="Proteomes" id="UP000238327"/>
    </source>
</evidence>
<dbReference type="InterPro" id="IPR011623">
    <property type="entry name" value="7TMR_DISM_rcpt_extracell_dom1"/>
</dbReference>
<dbReference type="FunFam" id="3.30.70.270:FF:000001">
    <property type="entry name" value="Diguanylate cyclase domain protein"/>
    <property type="match status" value="1"/>
</dbReference>
<dbReference type="EMBL" id="CP027657">
    <property type="protein sequence ID" value="AVO52451.1"/>
    <property type="molecule type" value="Genomic_DNA"/>
</dbReference>
<feature type="signal peptide" evidence="4">
    <location>
        <begin position="1"/>
        <end position="21"/>
    </location>
</feature>
<dbReference type="Pfam" id="PF07695">
    <property type="entry name" value="7TMR-DISM_7TM"/>
    <property type="match status" value="1"/>
</dbReference>
<feature type="transmembrane region" description="Helical" evidence="3">
    <location>
        <begin position="214"/>
        <end position="240"/>
    </location>
</feature>
<reference evidence="6 7" key="1">
    <citation type="submission" date="2018-03" db="EMBL/GenBank/DDBJ databases">
        <title>Complete genome sequence and methylome analysis of Pseudomonas mendocina NEB 698.</title>
        <authorList>
            <person name="Morgan R.D."/>
        </authorList>
    </citation>
    <scope>NUCLEOTIDE SEQUENCE [LARGE SCALE GENOMIC DNA]</scope>
    <source>
        <strain evidence="6 7">NEB698</strain>
    </source>
</reference>
<dbReference type="PROSITE" id="PS50887">
    <property type="entry name" value="GGDEF"/>
    <property type="match status" value="1"/>
</dbReference>
<dbReference type="Gene3D" id="2.60.40.2380">
    <property type="match status" value="1"/>
</dbReference>
<feature type="domain" description="GGDEF" evidence="5">
    <location>
        <begin position="480"/>
        <end position="613"/>
    </location>
</feature>
<sequence length="635" mass="70378">MLQRLVLSILLLLGPCAMSLAATPFALTPNSSGLALNGNIELLEDTRGEINAANLDSAEIQARFQPANGRASVGQSLTPWWIKLTLQREADAPKQWALEVGSVTQLDLQLYLPDGQGGWQVRQSGERVAFAESRDHPYRRMLFKLPALDEQPLTLYLRVFDPAGNSFPMRIWQLDDLTQLATHENLGLGTIYGVILALLLYNLFILISLRDKAYFWYVLTTAFALVFIISMTGHGAQYLWPNGAVPPWLDRVTLPSLWGLFACRFTQTLLQTRVYVRWAHHLLSMACVIYIVAIALNLFGQRYLAAWAIALLSLTSIPAALGSALIRWRQGFFPAQLYLYGYGLVLGSVGILLLRTTGVLQPAEWNAYVFPLAVAAESILFSFALAYRIQILKQERAVALQQADREKTARLAQLQASADELQAAVTARTAELAATNDQLRERERELKHAAFHDLLTELPNRRYLVERCESALAHAQRHNESVALMLIDLDHFKPINDRFGHAAGDLMLQVIAKRLREHVRAGDAVARLGGDEFAALICGSDAEGQAREIAARLLAELSEPVHYGAERLRVTISIGVALYPSHASNFTGLYKIADQALYRVKELGRSGARVHGDDGELSEQACLQLDVLKVPSGLV</sequence>
<keyword evidence="3" id="KW-1133">Transmembrane helix</keyword>
<dbReference type="SMART" id="SM00267">
    <property type="entry name" value="GGDEF"/>
    <property type="match status" value="1"/>
</dbReference>
<proteinExistence type="predicted"/>